<dbReference type="RefSeq" id="WP_272738072.1">
    <property type="nucleotide sequence ID" value="NZ_CP116942.1"/>
</dbReference>
<name>A0AAF0BSM4_9ACTN</name>
<gene>
    <name evidence="1" type="ORF">PO878_07420</name>
</gene>
<evidence type="ECO:0008006" key="3">
    <source>
        <dbReference type="Google" id="ProtNLM"/>
    </source>
</evidence>
<proteinExistence type="predicted"/>
<dbReference type="EMBL" id="CP116942">
    <property type="protein sequence ID" value="WCO68556.1"/>
    <property type="molecule type" value="Genomic_DNA"/>
</dbReference>
<dbReference type="KEGG" id="ima:PO878_07420"/>
<accession>A0AAF0BSM4</accession>
<keyword evidence="2" id="KW-1185">Reference proteome</keyword>
<evidence type="ECO:0000313" key="1">
    <source>
        <dbReference type="EMBL" id="WCO68556.1"/>
    </source>
</evidence>
<reference evidence="1" key="1">
    <citation type="submission" date="2023-01" db="EMBL/GenBank/DDBJ databases">
        <title>The diversity of Class Acidimicrobiia in South China Sea sediment environments and the proposal of Iamia marina sp. nov., a novel species of the genus Iamia.</title>
        <authorList>
            <person name="He Y."/>
            <person name="Tian X."/>
        </authorList>
    </citation>
    <scope>NUCLEOTIDE SEQUENCE</scope>
    <source>
        <strain evidence="1">DSM 19957</strain>
    </source>
</reference>
<evidence type="ECO:0000313" key="2">
    <source>
        <dbReference type="Proteomes" id="UP001216390"/>
    </source>
</evidence>
<dbReference type="SUPFAM" id="SSF56112">
    <property type="entry name" value="Protein kinase-like (PK-like)"/>
    <property type="match status" value="1"/>
</dbReference>
<dbReference type="InterPro" id="IPR011009">
    <property type="entry name" value="Kinase-like_dom_sf"/>
</dbReference>
<sequence>MTAALRSDATALDAVAALLAPDGGPAGPTRRYAVLPSPSRPRYLVPTAGRAGAGAHLRPGTGRRAAATRWAVRGALRLGAGRLLPGAVAVADGTPGAPGLRRHLGTLVGRDEVEVAIALGGPRPNRKPVLQVLASDGRTLAWAKLGVDDHTDALVAHEADALARRPDPPVATPEVLASGTWQGHPLLVLAHMDLVETTGPLDLTVAALAAVAGPASRAPATGAWWEALRARAAAGVDPDGAVAARLDALGARLDGRTWPFGRWHGDLAPWNAAWDGDRLLVWDWERSEAPVPLGLDAVHNELQVALLRDGVALEEAVRAARRRVGPLLVGLGHDPDDVDLVVEAYLATLRVRYADDARLGPLGPGQPVAAALDAAARKDPAR</sequence>
<dbReference type="AlphaFoldDB" id="A0AAF0BSM4"/>
<dbReference type="Proteomes" id="UP001216390">
    <property type="component" value="Chromosome"/>
</dbReference>
<organism evidence="1 2">
    <name type="scientific">Iamia majanohamensis</name>
    <dbReference type="NCBI Taxonomy" id="467976"/>
    <lineage>
        <taxon>Bacteria</taxon>
        <taxon>Bacillati</taxon>
        <taxon>Actinomycetota</taxon>
        <taxon>Acidimicrobiia</taxon>
        <taxon>Acidimicrobiales</taxon>
        <taxon>Iamiaceae</taxon>
        <taxon>Iamia</taxon>
    </lineage>
</organism>
<protein>
    <recommendedName>
        <fullName evidence="3">Aminoglycoside phosphotransferase domain-containing protein</fullName>
    </recommendedName>
</protein>